<accession>A0AAE3JJV8</accession>
<dbReference type="CDD" id="cd06267">
    <property type="entry name" value="PBP1_LacI_sugar_binding-like"/>
    <property type="match status" value="1"/>
</dbReference>
<keyword evidence="3" id="KW-0804">Transcription</keyword>
<keyword evidence="6" id="KW-1185">Reference proteome</keyword>
<dbReference type="EMBL" id="JAINWA010000003">
    <property type="protein sequence ID" value="MCD1655841.1"/>
    <property type="molecule type" value="Genomic_DNA"/>
</dbReference>
<proteinExistence type="predicted"/>
<dbReference type="SUPFAM" id="SSF47413">
    <property type="entry name" value="lambda repressor-like DNA-binding domains"/>
    <property type="match status" value="1"/>
</dbReference>
<dbReference type="SMART" id="SM00354">
    <property type="entry name" value="HTH_LACI"/>
    <property type="match status" value="1"/>
</dbReference>
<dbReference type="CDD" id="cd01392">
    <property type="entry name" value="HTH_LacI"/>
    <property type="match status" value="1"/>
</dbReference>
<dbReference type="Pfam" id="PF00356">
    <property type="entry name" value="LacI"/>
    <property type="match status" value="1"/>
</dbReference>
<name>A0AAE3JJV8_9SPIR</name>
<organism evidence="5 6">
    <name type="scientific">Teretinema zuelzerae</name>
    <dbReference type="NCBI Taxonomy" id="156"/>
    <lineage>
        <taxon>Bacteria</taxon>
        <taxon>Pseudomonadati</taxon>
        <taxon>Spirochaetota</taxon>
        <taxon>Spirochaetia</taxon>
        <taxon>Spirochaetales</taxon>
        <taxon>Treponemataceae</taxon>
        <taxon>Teretinema</taxon>
    </lineage>
</organism>
<dbReference type="InterPro" id="IPR028082">
    <property type="entry name" value="Peripla_BP_I"/>
</dbReference>
<dbReference type="SUPFAM" id="SSF53822">
    <property type="entry name" value="Periplasmic binding protein-like I"/>
    <property type="match status" value="1"/>
</dbReference>
<dbReference type="GO" id="GO:0000976">
    <property type="term" value="F:transcription cis-regulatory region binding"/>
    <property type="evidence" value="ECO:0007669"/>
    <property type="project" value="TreeGrafter"/>
</dbReference>
<dbReference type="AlphaFoldDB" id="A0AAE3JJV8"/>
<evidence type="ECO:0000313" key="6">
    <source>
        <dbReference type="Proteomes" id="UP001198163"/>
    </source>
</evidence>
<comment type="caution">
    <text evidence="5">The sequence shown here is derived from an EMBL/GenBank/DDBJ whole genome shotgun (WGS) entry which is preliminary data.</text>
</comment>
<evidence type="ECO:0000256" key="2">
    <source>
        <dbReference type="ARBA" id="ARBA00023125"/>
    </source>
</evidence>
<dbReference type="Gene3D" id="1.10.260.40">
    <property type="entry name" value="lambda repressor-like DNA-binding domains"/>
    <property type="match status" value="1"/>
</dbReference>
<dbReference type="Proteomes" id="UP001198163">
    <property type="component" value="Unassembled WGS sequence"/>
</dbReference>
<evidence type="ECO:0000259" key="4">
    <source>
        <dbReference type="PROSITE" id="PS50932"/>
    </source>
</evidence>
<dbReference type="Pfam" id="PF00532">
    <property type="entry name" value="Peripla_BP_1"/>
    <property type="match status" value="1"/>
</dbReference>
<gene>
    <name evidence="5" type="ORF">K7J14_14175</name>
</gene>
<dbReference type="RefSeq" id="WP_230757748.1">
    <property type="nucleotide sequence ID" value="NZ_JAINWA010000003.1"/>
</dbReference>
<dbReference type="PROSITE" id="PS50932">
    <property type="entry name" value="HTH_LACI_2"/>
    <property type="match status" value="1"/>
</dbReference>
<evidence type="ECO:0000256" key="3">
    <source>
        <dbReference type="ARBA" id="ARBA00023163"/>
    </source>
</evidence>
<dbReference type="InterPro" id="IPR010982">
    <property type="entry name" value="Lambda_DNA-bd_dom_sf"/>
</dbReference>
<protein>
    <submittedName>
        <fullName evidence="5">LacI family transcriptional regulator</fullName>
    </submittedName>
</protein>
<dbReference type="GO" id="GO:0003700">
    <property type="term" value="F:DNA-binding transcription factor activity"/>
    <property type="evidence" value="ECO:0007669"/>
    <property type="project" value="TreeGrafter"/>
</dbReference>
<keyword evidence="2" id="KW-0238">DNA-binding</keyword>
<dbReference type="PANTHER" id="PTHR30146">
    <property type="entry name" value="LACI-RELATED TRANSCRIPTIONAL REPRESSOR"/>
    <property type="match status" value="1"/>
</dbReference>
<evidence type="ECO:0000256" key="1">
    <source>
        <dbReference type="ARBA" id="ARBA00023015"/>
    </source>
</evidence>
<keyword evidence="1" id="KW-0805">Transcription regulation</keyword>
<dbReference type="InterPro" id="IPR000843">
    <property type="entry name" value="HTH_LacI"/>
</dbReference>
<evidence type="ECO:0000313" key="5">
    <source>
        <dbReference type="EMBL" id="MCD1655841.1"/>
    </source>
</evidence>
<dbReference type="InterPro" id="IPR001761">
    <property type="entry name" value="Peripla_BP/Lac1_sug-bd_dom"/>
</dbReference>
<reference evidence="5" key="1">
    <citation type="submission" date="2021-08" db="EMBL/GenBank/DDBJ databases">
        <title>Comparative analyses of Brucepasteria parasyntrophica and Teretinema zuelzerae.</title>
        <authorList>
            <person name="Song Y."/>
            <person name="Brune A."/>
        </authorList>
    </citation>
    <scope>NUCLEOTIDE SEQUENCE</scope>
    <source>
        <strain evidence="5">DSM 1903</strain>
    </source>
</reference>
<dbReference type="PANTHER" id="PTHR30146:SF109">
    <property type="entry name" value="HTH-TYPE TRANSCRIPTIONAL REGULATOR GALS"/>
    <property type="match status" value="1"/>
</dbReference>
<sequence>MKLTINEIADIAKVAKSTVSKALNGHKGVSEENRRRILELAERLNYEPSASAQALASSKTGTIGLLIPHEAGYSLSGAYWSAIITAIAQAANRRNYSLMILTPVSDDDLASPIEAVIRRRNVDGLIIGAEQIDPGVTSRLIEEEIPFVFIGRNTQVQHYSVDVDNFGGSERLVQWMIGRGYKKIACLSGPAGYLYSQQRIDGYLSALKKAGIDWHDVTHTEYSSDSTQKAVARIVEKYPDLDALYITAGGDFLLDCIDILRLSGKNIKKIGLGAFDDYRFFDYLDIPVCTIRQPLKDIGVDAAEMLFSFLSGSVPREMNKILDVELILR</sequence>
<feature type="domain" description="HTH lacI-type" evidence="4">
    <location>
        <begin position="3"/>
        <end position="57"/>
    </location>
</feature>
<dbReference type="Gene3D" id="3.40.50.2300">
    <property type="match status" value="2"/>
</dbReference>